<evidence type="ECO:0000313" key="1">
    <source>
        <dbReference type="EMBL" id="GMH89539.1"/>
    </source>
</evidence>
<gene>
    <name evidence="1" type="ORF">TL16_g11487</name>
</gene>
<reference evidence="2" key="1">
    <citation type="journal article" date="2023" name="Commun. Biol.">
        <title>Genome analysis of Parmales, the sister group of diatoms, reveals the evolutionary specialization of diatoms from phago-mixotrophs to photoautotrophs.</title>
        <authorList>
            <person name="Ban H."/>
            <person name="Sato S."/>
            <person name="Yoshikawa S."/>
            <person name="Yamada K."/>
            <person name="Nakamura Y."/>
            <person name="Ichinomiya M."/>
            <person name="Sato N."/>
            <person name="Blanc-Mathieu R."/>
            <person name="Endo H."/>
            <person name="Kuwata A."/>
            <person name="Ogata H."/>
        </authorList>
    </citation>
    <scope>NUCLEOTIDE SEQUENCE [LARGE SCALE GENOMIC DNA]</scope>
</reference>
<dbReference type="AlphaFoldDB" id="A0A9W7EQV3"/>
<organism evidence="1 2">
    <name type="scientific">Triparma laevis f. inornata</name>
    <dbReference type="NCBI Taxonomy" id="1714386"/>
    <lineage>
        <taxon>Eukaryota</taxon>
        <taxon>Sar</taxon>
        <taxon>Stramenopiles</taxon>
        <taxon>Ochrophyta</taxon>
        <taxon>Bolidophyceae</taxon>
        <taxon>Parmales</taxon>
        <taxon>Triparmaceae</taxon>
        <taxon>Triparma</taxon>
    </lineage>
</organism>
<dbReference type="EMBL" id="BLQM01000432">
    <property type="protein sequence ID" value="GMH89539.1"/>
    <property type="molecule type" value="Genomic_DNA"/>
</dbReference>
<dbReference type="Proteomes" id="UP001162640">
    <property type="component" value="Unassembled WGS sequence"/>
</dbReference>
<evidence type="ECO:0000313" key="2">
    <source>
        <dbReference type="Proteomes" id="UP001162640"/>
    </source>
</evidence>
<name>A0A9W7EQV3_9STRA</name>
<comment type="caution">
    <text evidence="1">The sequence shown here is derived from an EMBL/GenBank/DDBJ whole genome shotgun (WGS) entry which is preliminary data.</text>
</comment>
<protein>
    <submittedName>
        <fullName evidence="1">Uncharacterized protein</fullName>
    </submittedName>
</protein>
<accession>A0A9W7EQV3</accession>
<sequence length="74" mass="7800">MTVNCSGALPVQEISASVQFANATSIGFWNMSNTAGACGWTSATCRNDTVVELILQGREACEAKFPHALGILHT</sequence>
<proteinExistence type="predicted"/>